<accession>A0ABQ2QPY1</accession>
<gene>
    <name evidence="1" type="ORF">GCM10010140_22000</name>
</gene>
<dbReference type="Proteomes" id="UP000611554">
    <property type="component" value="Unassembled WGS sequence"/>
</dbReference>
<keyword evidence="2" id="KW-1185">Reference proteome</keyword>
<dbReference type="InterPro" id="IPR038735">
    <property type="entry name" value="MSMEG_1276-like_NTP-PPase_dom"/>
</dbReference>
<name>A0ABQ2QPY1_9ACTN</name>
<dbReference type="EMBL" id="BMQJ01000004">
    <property type="protein sequence ID" value="GGP91844.1"/>
    <property type="molecule type" value="Genomic_DNA"/>
</dbReference>
<comment type="caution">
    <text evidence="1">The sequence shown here is derived from an EMBL/GenBank/DDBJ whole genome shotgun (WGS) entry which is preliminary data.</text>
</comment>
<dbReference type="SUPFAM" id="SSF101386">
    <property type="entry name" value="all-alpha NTP pyrophosphatases"/>
    <property type="match status" value="1"/>
</dbReference>
<reference evidence="2" key="1">
    <citation type="journal article" date="2019" name="Int. J. Syst. Evol. Microbiol.">
        <title>The Global Catalogue of Microorganisms (GCM) 10K type strain sequencing project: providing services to taxonomists for standard genome sequencing and annotation.</title>
        <authorList>
            <consortium name="The Broad Institute Genomics Platform"/>
            <consortium name="The Broad Institute Genome Sequencing Center for Infectious Disease"/>
            <person name="Wu L."/>
            <person name="Ma J."/>
        </authorList>
    </citation>
    <scope>NUCLEOTIDE SEQUENCE [LARGE SCALE GENOMIC DNA]</scope>
    <source>
        <strain evidence="2">JCM 3115</strain>
    </source>
</reference>
<dbReference type="RefSeq" id="WP_189246356.1">
    <property type="nucleotide sequence ID" value="NZ_BMQJ01000004.1"/>
</dbReference>
<evidence type="ECO:0000313" key="2">
    <source>
        <dbReference type="Proteomes" id="UP000611554"/>
    </source>
</evidence>
<proteinExistence type="predicted"/>
<evidence type="ECO:0000313" key="1">
    <source>
        <dbReference type="EMBL" id="GGP91844.1"/>
    </source>
</evidence>
<protein>
    <recommendedName>
        <fullName evidence="3">Phosphoribosyl-ATP pyrophosphohydrolase</fullName>
    </recommendedName>
</protein>
<organism evidence="1 2">
    <name type="scientific">Streptosporangium pseudovulgare</name>
    <dbReference type="NCBI Taxonomy" id="35765"/>
    <lineage>
        <taxon>Bacteria</taxon>
        <taxon>Bacillati</taxon>
        <taxon>Actinomycetota</taxon>
        <taxon>Actinomycetes</taxon>
        <taxon>Streptosporangiales</taxon>
        <taxon>Streptosporangiaceae</taxon>
        <taxon>Streptosporangium</taxon>
    </lineage>
</organism>
<dbReference type="CDD" id="cd11532">
    <property type="entry name" value="NTP-PPase_COG4997"/>
    <property type="match status" value="1"/>
</dbReference>
<sequence length="99" mass="11063">MGKLVRDKIPDIIRQSGEEPVITVLDDIDYRSALLTKLFEEATELGEASLSEVAEEIADVYEVLRALATVNGHDWSAIEKVAASKREERGGFDRRLYLA</sequence>
<evidence type="ECO:0008006" key="3">
    <source>
        <dbReference type="Google" id="ProtNLM"/>
    </source>
</evidence>